<dbReference type="GO" id="GO:0015252">
    <property type="term" value="F:proton channel activity"/>
    <property type="evidence" value="ECO:0007669"/>
    <property type="project" value="InterPro"/>
</dbReference>
<keyword evidence="7" id="KW-0630">Potassium</keyword>
<evidence type="ECO:0000256" key="3">
    <source>
        <dbReference type="ARBA" id="ARBA00022448"/>
    </source>
</evidence>
<feature type="transmembrane region" description="Helical" evidence="13">
    <location>
        <begin position="78"/>
        <end position="97"/>
    </location>
</feature>
<keyword evidence="15" id="KW-1185">Reference proteome</keyword>
<keyword evidence="5 13" id="KW-0812">Transmembrane</keyword>
<dbReference type="Pfam" id="PF06736">
    <property type="entry name" value="TMEM175"/>
    <property type="match status" value="1"/>
</dbReference>
<protein>
    <submittedName>
        <fullName evidence="14">DUF1211 domain-containing protein</fullName>
    </submittedName>
</protein>
<dbReference type="OrthoDB" id="7570568at2"/>
<comment type="catalytic activity">
    <reaction evidence="12">
        <text>K(+)(in) = K(+)(out)</text>
        <dbReference type="Rhea" id="RHEA:29463"/>
        <dbReference type="ChEBI" id="CHEBI:29103"/>
    </reaction>
</comment>
<keyword evidence="4" id="KW-0633">Potassium transport</keyword>
<proteinExistence type="inferred from homology"/>
<evidence type="ECO:0000256" key="10">
    <source>
        <dbReference type="ARBA" id="ARBA00023136"/>
    </source>
</evidence>
<feature type="transmembrane region" description="Helical" evidence="13">
    <location>
        <begin position="109"/>
        <end position="127"/>
    </location>
</feature>
<evidence type="ECO:0000256" key="13">
    <source>
        <dbReference type="SAM" id="Phobius"/>
    </source>
</evidence>
<organism evidence="14 15">
    <name type="scientific">Marilutibacter alkalisoli</name>
    <dbReference type="NCBI Taxonomy" id="2591633"/>
    <lineage>
        <taxon>Bacteria</taxon>
        <taxon>Pseudomonadati</taxon>
        <taxon>Pseudomonadota</taxon>
        <taxon>Gammaproteobacteria</taxon>
        <taxon>Lysobacterales</taxon>
        <taxon>Lysobacteraceae</taxon>
        <taxon>Marilutibacter</taxon>
    </lineage>
</organism>
<dbReference type="GO" id="GO:0016020">
    <property type="term" value="C:membrane"/>
    <property type="evidence" value="ECO:0007669"/>
    <property type="project" value="UniProtKB-SubCell"/>
</dbReference>
<evidence type="ECO:0000256" key="6">
    <source>
        <dbReference type="ARBA" id="ARBA00022826"/>
    </source>
</evidence>
<keyword evidence="11" id="KW-0407">Ion channel</keyword>
<dbReference type="KEGG" id="lyj:FKV23_02170"/>
<sequence length="302" mass="32985">MDQAAGLLGELGILFRLAAGEGGGGEHPRSLAVRRGAFRLTIRAVETDPGDETMDLHQLPVDNGFRLRGSSVTRVETFVDAAFAFAVTLLVVSFGAMPETFAELYEALRRFPAFIAGFAILALFWHAHYRFCRRLGLENTGVVVLSLALVATALFYVYPLRMVMSAAMHFMTAGWAPSEFRVESFAEFRLIFVIYGVGFATLAMLVVILNRHGLRKASELGLDAAERLILRSEVVVHAVYIGCAVLSMVLALLLPEGQGWWLALPGLAYGLMAVILPAYGYRVGRRVDARLAERDASEKGAS</sequence>
<feature type="transmembrane region" description="Helical" evidence="13">
    <location>
        <begin position="139"/>
        <end position="158"/>
    </location>
</feature>
<accession>A0A514BNS9</accession>
<evidence type="ECO:0000313" key="15">
    <source>
        <dbReference type="Proteomes" id="UP000317199"/>
    </source>
</evidence>
<dbReference type="InterPro" id="IPR010617">
    <property type="entry name" value="TMEM175-like"/>
</dbReference>
<reference evidence="14 15" key="1">
    <citation type="submission" date="2019-06" db="EMBL/GenBank/DDBJ databases">
        <title>Lysobacter alkalisoli sp. nov. isolated from saline-alkali soil.</title>
        <authorList>
            <person name="Sun J.-Q."/>
            <person name="Xu L."/>
        </authorList>
    </citation>
    <scope>NUCLEOTIDE SEQUENCE [LARGE SCALE GENOMIC DNA]</scope>
    <source>
        <strain evidence="14 15">SJ-36</strain>
    </source>
</reference>
<comment type="subcellular location">
    <subcellularLocation>
        <location evidence="1">Membrane</location>
        <topology evidence="1">Multi-pass membrane protein</topology>
    </subcellularLocation>
</comment>
<keyword evidence="10 13" id="KW-0472">Membrane</keyword>
<gene>
    <name evidence="14" type="ORF">FKV23_02170</name>
</gene>
<keyword evidence="6" id="KW-0631">Potassium channel</keyword>
<evidence type="ECO:0000256" key="8">
    <source>
        <dbReference type="ARBA" id="ARBA00022989"/>
    </source>
</evidence>
<evidence type="ECO:0000256" key="2">
    <source>
        <dbReference type="ARBA" id="ARBA00006920"/>
    </source>
</evidence>
<evidence type="ECO:0000256" key="11">
    <source>
        <dbReference type="ARBA" id="ARBA00023303"/>
    </source>
</evidence>
<dbReference type="EMBL" id="CP041242">
    <property type="protein sequence ID" value="QDH69041.1"/>
    <property type="molecule type" value="Genomic_DNA"/>
</dbReference>
<evidence type="ECO:0000256" key="4">
    <source>
        <dbReference type="ARBA" id="ARBA00022538"/>
    </source>
</evidence>
<feature type="transmembrane region" description="Helical" evidence="13">
    <location>
        <begin position="260"/>
        <end position="281"/>
    </location>
</feature>
<dbReference type="GO" id="GO:0005267">
    <property type="term" value="F:potassium channel activity"/>
    <property type="evidence" value="ECO:0007669"/>
    <property type="project" value="UniProtKB-KW"/>
</dbReference>
<evidence type="ECO:0000256" key="12">
    <source>
        <dbReference type="ARBA" id="ARBA00034430"/>
    </source>
</evidence>
<dbReference type="Proteomes" id="UP000317199">
    <property type="component" value="Chromosome"/>
</dbReference>
<feature type="transmembrane region" description="Helical" evidence="13">
    <location>
        <begin position="188"/>
        <end position="209"/>
    </location>
</feature>
<evidence type="ECO:0000256" key="7">
    <source>
        <dbReference type="ARBA" id="ARBA00022958"/>
    </source>
</evidence>
<keyword evidence="9" id="KW-0406">Ion transport</keyword>
<keyword evidence="8 13" id="KW-1133">Transmembrane helix</keyword>
<evidence type="ECO:0000256" key="9">
    <source>
        <dbReference type="ARBA" id="ARBA00023065"/>
    </source>
</evidence>
<evidence type="ECO:0000256" key="5">
    <source>
        <dbReference type="ARBA" id="ARBA00022692"/>
    </source>
</evidence>
<feature type="transmembrane region" description="Helical" evidence="13">
    <location>
        <begin position="234"/>
        <end position="254"/>
    </location>
</feature>
<evidence type="ECO:0000313" key="14">
    <source>
        <dbReference type="EMBL" id="QDH69041.1"/>
    </source>
</evidence>
<keyword evidence="3" id="KW-0813">Transport</keyword>
<dbReference type="AlphaFoldDB" id="A0A514BNS9"/>
<comment type="similarity">
    <text evidence="2">Belongs to the TMEM175 family.</text>
</comment>
<name>A0A514BNS9_9GAMM</name>
<evidence type="ECO:0000256" key="1">
    <source>
        <dbReference type="ARBA" id="ARBA00004141"/>
    </source>
</evidence>